<accession>A0A1N7FXC3</accession>
<proteinExistence type="predicted"/>
<gene>
    <name evidence="1" type="ORF">SAMN05445060_2374</name>
</gene>
<evidence type="ECO:0000313" key="2">
    <source>
        <dbReference type="Proteomes" id="UP000186218"/>
    </source>
</evidence>
<dbReference type="RefSeq" id="WP_143690321.1">
    <property type="nucleotide sequence ID" value="NZ_FTNT01000006.1"/>
</dbReference>
<evidence type="ECO:0000313" key="1">
    <source>
        <dbReference type="EMBL" id="SIS04982.1"/>
    </source>
</evidence>
<sequence>MRLPVHMEPVAKAMATVAVRFPNRSRLEFDEDGVLVDWQEMTSSGWVRNCPPDYRVYVVAGGAALPLIRSYLLHHAFGGDVPAVVSGLTS</sequence>
<reference evidence="1 2" key="1">
    <citation type="submission" date="2017-01" db="EMBL/GenBank/DDBJ databases">
        <authorList>
            <person name="Mah S.A."/>
            <person name="Swanson W.J."/>
            <person name="Moy G.W."/>
            <person name="Vacquier V.D."/>
        </authorList>
    </citation>
    <scope>NUCLEOTIDE SEQUENCE [LARGE SCALE GENOMIC DNA]</scope>
    <source>
        <strain evidence="1 2">CPCC 203464</strain>
    </source>
</reference>
<organism evidence="1 2">
    <name type="scientific">Williamsia sterculiae</name>
    <dbReference type="NCBI Taxonomy" id="1344003"/>
    <lineage>
        <taxon>Bacteria</taxon>
        <taxon>Bacillati</taxon>
        <taxon>Actinomycetota</taxon>
        <taxon>Actinomycetes</taxon>
        <taxon>Mycobacteriales</taxon>
        <taxon>Nocardiaceae</taxon>
        <taxon>Williamsia</taxon>
    </lineage>
</organism>
<dbReference type="AlphaFoldDB" id="A0A1N7FXC3"/>
<keyword evidence="2" id="KW-1185">Reference proteome</keyword>
<dbReference type="EMBL" id="FTNT01000006">
    <property type="protein sequence ID" value="SIS04982.1"/>
    <property type="molecule type" value="Genomic_DNA"/>
</dbReference>
<name>A0A1N7FXC3_9NOCA</name>
<protein>
    <submittedName>
        <fullName evidence="1">Uncharacterized protein</fullName>
    </submittedName>
</protein>
<dbReference type="Proteomes" id="UP000186218">
    <property type="component" value="Unassembled WGS sequence"/>
</dbReference>